<protein>
    <submittedName>
        <fullName evidence="1">Uncharacterized protein</fullName>
    </submittedName>
</protein>
<dbReference type="GeneID" id="89288633"/>
<sequence length="95" mass="10257">MHVEDARILRGSDLVAATGMGTSSITFNMPARVLQPGEKLCGVIAFGLWDSGYIEGTSIKPGTYTVEADILVEVIAEDGYKASFQGTVRARYTKR</sequence>
<accession>A0ABM8IW25</accession>
<evidence type="ECO:0000313" key="1">
    <source>
        <dbReference type="EMBL" id="BES81036.1"/>
    </source>
</evidence>
<proteinExistence type="predicted"/>
<gene>
    <name evidence="1" type="ORF">PABY_06030</name>
</gene>
<keyword evidence="2" id="KW-1185">Reference proteome</keyword>
<name>A0ABM8IW25_9CREN</name>
<reference evidence="1 2" key="1">
    <citation type="submission" date="2023-09" db="EMBL/GenBank/DDBJ databases">
        <title>Pyrofollis japonicus gen. nov. sp. nov., a novel member of the family Pyrodictiaceae isolated from the Iheya North hydrothermal field.</title>
        <authorList>
            <person name="Miyazaki U."/>
            <person name="Sanari M."/>
            <person name="Tame A."/>
            <person name="Kitajima M."/>
            <person name="Okamoto A."/>
            <person name="Sawayama S."/>
            <person name="Miyazaki J."/>
            <person name="Takai K."/>
            <person name="Nakagawa S."/>
        </authorList>
    </citation>
    <scope>NUCLEOTIDE SEQUENCE [LARGE SCALE GENOMIC DNA]</scope>
    <source>
        <strain evidence="1 2">AV2</strain>
    </source>
</reference>
<organism evidence="1 2">
    <name type="scientific">Pyrodictium abyssi</name>
    <dbReference type="NCBI Taxonomy" id="54256"/>
    <lineage>
        <taxon>Archaea</taxon>
        <taxon>Thermoproteota</taxon>
        <taxon>Thermoprotei</taxon>
        <taxon>Desulfurococcales</taxon>
        <taxon>Pyrodictiaceae</taxon>
        <taxon>Pyrodictium</taxon>
    </lineage>
</organism>
<dbReference type="Proteomes" id="UP001341135">
    <property type="component" value="Chromosome"/>
</dbReference>
<dbReference type="RefSeq" id="WP_338251783.1">
    <property type="nucleotide sequence ID" value="NZ_AP028907.1"/>
</dbReference>
<evidence type="ECO:0000313" key="2">
    <source>
        <dbReference type="Proteomes" id="UP001341135"/>
    </source>
</evidence>
<dbReference type="EMBL" id="AP028907">
    <property type="protein sequence ID" value="BES81036.1"/>
    <property type="molecule type" value="Genomic_DNA"/>
</dbReference>